<evidence type="ECO:0000313" key="1">
    <source>
        <dbReference type="EMBL" id="CAG86549.1"/>
    </source>
</evidence>
<dbReference type="Proteomes" id="UP000000599">
    <property type="component" value="Chromosome C"/>
</dbReference>
<dbReference type="KEGG" id="dha:DEHA2C17798g"/>
<dbReference type="OrthoDB" id="7396853at2759"/>
<organism evidence="1 2">
    <name type="scientific">Debaryomyces hansenii (strain ATCC 36239 / CBS 767 / BCRC 21394 / JCM 1990 / NBRC 0083 / IGC 2968)</name>
    <name type="common">Yeast</name>
    <name type="synonym">Torulaspora hansenii</name>
    <dbReference type="NCBI Taxonomy" id="284592"/>
    <lineage>
        <taxon>Eukaryota</taxon>
        <taxon>Fungi</taxon>
        <taxon>Dikarya</taxon>
        <taxon>Ascomycota</taxon>
        <taxon>Saccharomycotina</taxon>
        <taxon>Pichiomycetes</taxon>
        <taxon>Debaryomycetaceae</taxon>
        <taxon>Debaryomyces</taxon>
    </lineage>
</organism>
<sequence>MIFGEESVVSRDWEEQGRNAERNGVQGVVISGAHWEKVGQDLVHVSIKEPPGMNPISWVAKEKYENYRINCSKDLGIIFLKMEE</sequence>
<dbReference type="eggNOG" id="ENOG502QQ2Y">
    <property type="taxonomic scope" value="Eukaryota"/>
</dbReference>
<protein>
    <submittedName>
        <fullName evidence="1">DEHA2C17798p</fullName>
    </submittedName>
</protein>
<dbReference type="EMBL" id="CR382135">
    <property type="protein sequence ID" value="CAG86549.1"/>
    <property type="molecule type" value="Genomic_DNA"/>
</dbReference>
<dbReference type="AlphaFoldDB" id="Q6BTK2"/>
<dbReference type="VEuPathDB" id="FungiDB:DEHA2C17798g"/>
<keyword evidence="2" id="KW-1185">Reference proteome</keyword>
<proteinExistence type="predicted"/>
<dbReference type="STRING" id="284592.Q6BTK2"/>
<dbReference type="InParanoid" id="Q6BTK2"/>
<name>Q6BTK2_DEBHA</name>
<dbReference type="HOGENOM" id="CLU_2527418_0_0_1"/>
<accession>Q6BTK2</accession>
<dbReference type="RefSeq" id="XP_458467.1">
    <property type="nucleotide sequence ID" value="XM_458467.1"/>
</dbReference>
<dbReference type="GeneID" id="2900692"/>
<reference evidence="1 2" key="1">
    <citation type="journal article" date="2004" name="Nature">
        <title>Genome evolution in yeasts.</title>
        <authorList>
            <consortium name="Genolevures"/>
            <person name="Dujon B."/>
            <person name="Sherman D."/>
            <person name="Fischer G."/>
            <person name="Durrens P."/>
            <person name="Casaregola S."/>
            <person name="Lafontaine I."/>
            <person name="de Montigny J."/>
            <person name="Marck C."/>
            <person name="Neuveglise C."/>
            <person name="Talla E."/>
            <person name="Goffard N."/>
            <person name="Frangeul L."/>
            <person name="Aigle M."/>
            <person name="Anthouard V."/>
            <person name="Babour A."/>
            <person name="Barbe V."/>
            <person name="Barnay S."/>
            <person name="Blanchin S."/>
            <person name="Beckerich J.M."/>
            <person name="Beyne E."/>
            <person name="Bleykasten C."/>
            <person name="Boisrame A."/>
            <person name="Boyer J."/>
            <person name="Cattolico L."/>
            <person name="Confanioleri F."/>
            <person name="de Daruvar A."/>
            <person name="Despons L."/>
            <person name="Fabre E."/>
            <person name="Fairhead C."/>
            <person name="Ferry-Dumazet H."/>
            <person name="Groppi A."/>
            <person name="Hantraye F."/>
            <person name="Hennequin C."/>
            <person name="Jauniaux N."/>
            <person name="Joyet P."/>
            <person name="Kachouri R."/>
            <person name="Kerrest A."/>
            <person name="Koszul R."/>
            <person name="Lemaire M."/>
            <person name="Lesur I."/>
            <person name="Ma L."/>
            <person name="Muller H."/>
            <person name="Nicaud J.M."/>
            <person name="Nikolski M."/>
            <person name="Oztas S."/>
            <person name="Ozier-Kalogeropoulos O."/>
            <person name="Pellenz S."/>
            <person name="Potier S."/>
            <person name="Richard G.F."/>
            <person name="Straub M.L."/>
            <person name="Suleau A."/>
            <person name="Swennene D."/>
            <person name="Tekaia F."/>
            <person name="Wesolowski-Louvel M."/>
            <person name="Westhof E."/>
            <person name="Wirth B."/>
            <person name="Zeniou-Meyer M."/>
            <person name="Zivanovic I."/>
            <person name="Bolotin-Fukuhara M."/>
            <person name="Thierry A."/>
            <person name="Bouchier C."/>
            <person name="Caudron B."/>
            <person name="Scarpelli C."/>
            <person name="Gaillardin C."/>
            <person name="Weissenbach J."/>
            <person name="Wincker P."/>
            <person name="Souciet J.L."/>
        </authorList>
    </citation>
    <scope>NUCLEOTIDE SEQUENCE [LARGE SCALE GENOMIC DNA]</scope>
    <source>
        <strain evidence="2">ATCC 36239 / CBS 767 / BCRC 21394 / JCM 1990 / NBRC 0083 / IGC 2968</strain>
    </source>
</reference>
<evidence type="ECO:0000313" key="2">
    <source>
        <dbReference type="Proteomes" id="UP000000599"/>
    </source>
</evidence>
<gene>
    <name evidence="1" type="ordered locus">DEHA2C17798g</name>
</gene>